<dbReference type="GO" id="GO:0008584">
    <property type="term" value="P:male gonad development"/>
    <property type="evidence" value="ECO:0007669"/>
    <property type="project" value="TreeGrafter"/>
</dbReference>
<name>A0A2I0TJR3_LIMLA</name>
<dbReference type="GO" id="GO:0009897">
    <property type="term" value="C:external side of plasma membrane"/>
    <property type="evidence" value="ECO:0007669"/>
    <property type="project" value="TreeGrafter"/>
</dbReference>
<keyword evidence="4" id="KW-0401">Integrin</keyword>
<dbReference type="OrthoDB" id="5951731at2759"/>
<dbReference type="PROSITE" id="PS50215">
    <property type="entry name" value="ADAM_MEPRO"/>
    <property type="match status" value="1"/>
</dbReference>
<dbReference type="AlphaFoldDB" id="A0A2I0TJR3"/>
<dbReference type="GO" id="GO:0007229">
    <property type="term" value="P:integrin-mediated signaling pathway"/>
    <property type="evidence" value="ECO:0007669"/>
    <property type="project" value="UniProtKB-KW"/>
</dbReference>
<comment type="caution">
    <text evidence="2">Lacks conserved residue(s) required for the propagation of feature annotation.</text>
</comment>
<keyword evidence="5" id="KW-1185">Reference proteome</keyword>
<dbReference type="PANTHER" id="PTHR11905:SF120">
    <property type="entry name" value="DISINTEGRIN AND METALLOPROTEINASE DOMAIN-CONTAINING PROTEIN 1A"/>
    <property type="match status" value="1"/>
</dbReference>
<dbReference type="Pfam" id="PF01421">
    <property type="entry name" value="Reprolysin"/>
    <property type="match status" value="1"/>
</dbReference>
<protein>
    <submittedName>
        <fullName evidence="4">Disintegrin and metalloproteinase domain-containing protein 20-like</fullName>
    </submittedName>
</protein>
<dbReference type="SUPFAM" id="SSF55486">
    <property type="entry name" value="Metalloproteases ('zincins'), catalytic domain"/>
    <property type="match status" value="1"/>
</dbReference>
<evidence type="ECO:0000256" key="2">
    <source>
        <dbReference type="PROSITE-ProRule" id="PRU00276"/>
    </source>
</evidence>
<evidence type="ECO:0000313" key="5">
    <source>
        <dbReference type="Proteomes" id="UP000233556"/>
    </source>
</evidence>
<evidence type="ECO:0000256" key="1">
    <source>
        <dbReference type="ARBA" id="ARBA00023157"/>
    </source>
</evidence>
<dbReference type="GO" id="GO:0006508">
    <property type="term" value="P:proteolysis"/>
    <property type="evidence" value="ECO:0007669"/>
    <property type="project" value="InterPro"/>
</dbReference>
<dbReference type="GO" id="GO:0004222">
    <property type="term" value="F:metalloendopeptidase activity"/>
    <property type="evidence" value="ECO:0007669"/>
    <property type="project" value="InterPro"/>
</dbReference>
<dbReference type="Gene3D" id="3.40.390.10">
    <property type="entry name" value="Collagenase (Catalytic Domain)"/>
    <property type="match status" value="1"/>
</dbReference>
<reference evidence="5" key="2">
    <citation type="submission" date="2017-12" db="EMBL/GenBank/DDBJ databases">
        <title>Genome sequence of the Bar-tailed Godwit (Limosa lapponica baueri).</title>
        <authorList>
            <person name="Lima N.C.B."/>
            <person name="Parody-Merino A.M."/>
            <person name="Battley P.F."/>
            <person name="Fidler A.E."/>
            <person name="Prosdocimi F."/>
        </authorList>
    </citation>
    <scope>NUCLEOTIDE SEQUENCE [LARGE SCALE GENOMIC DNA]</scope>
</reference>
<feature type="domain" description="Peptidase M12B" evidence="3">
    <location>
        <begin position="80"/>
        <end position="217"/>
    </location>
</feature>
<organism evidence="4 5">
    <name type="scientific">Limosa lapponica baueri</name>
    <dbReference type="NCBI Taxonomy" id="1758121"/>
    <lineage>
        <taxon>Eukaryota</taxon>
        <taxon>Metazoa</taxon>
        <taxon>Chordata</taxon>
        <taxon>Craniata</taxon>
        <taxon>Vertebrata</taxon>
        <taxon>Euteleostomi</taxon>
        <taxon>Archelosauria</taxon>
        <taxon>Archosauria</taxon>
        <taxon>Dinosauria</taxon>
        <taxon>Saurischia</taxon>
        <taxon>Theropoda</taxon>
        <taxon>Coelurosauria</taxon>
        <taxon>Aves</taxon>
        <taxon>Neognathae</taxon>
        <taxon>Neoaves</taxon>
        <taxon>Charadriiformes</taxon>
        <taxon>Scolopacidae</taxon>
        <taxon>Limosa</taxon>
    </lineage>
</organism>
<evidence type="ECO:0000313" key="4">
    <source>
        <dbReference type="EMBL" id="PKU34039.1"/>
    </source>
</evidence>
<keyword evidence="1" id="KW-1015">Disulfide bond</keyword>
<dbReference type="CDD" id="cd04269">
    <property type="entry name" value="ZnMc_adamalysin_II_like"/>
    <property type="match status" value="1"/>
</dbReference>
<dbReference type="InterPro" id="IPR024079">
    <property type="entry name" value="MetalloPept_cat_dom_sf"/>
</dbReference>
<proteinExistence type="predicted"/>
<gene>
    <name evidence="4" type="ORF">llap_15656</name>
</gene>
<dbReference type="GO" id="GO:1990913">
    <property type="term" value="C:sperm head plasma membrane"/>
    <property type="evidence" value="ECO:0007669"/>
    <property type="project" value="TreeGrafter"/>
</dbReference>
<evidence type="ECO:0000259" key="3">
    <source>
        <dbReference type="PROSITE" id="PS50215"/>
    </source>
</evidence>
<dbReference type="InterPro" id="IPR001590">
    <property type="entry name" value="Peptidase_M12B"/>
</dbReference>
<sequence>MLNTGPGLRGQLEIRNLSYDIEPVPRSLTFHHLLCRREKTQNKPLMCGLMDEMIQNQLGGMGAKAALGKHDLSQRLKHTKYVEIFVVVGCYLFSFQGINKTSVTLLVTDAINLSKTYCYPLKIHISLIGLEIWMHSNFIRYSQDIEEVLKNFNDWGKRDLSQRMKYDIAHLSTYMDFGLIVGLAYVGSICHPGYQSSVVSHIRRDFMSFAIIFTAKVDCLSQEIFHKGIYTM</sequence>
<accession>A0A2I0TJR3</accession>
<dbReference type="InterPro" id="IPR034027">
    <property type="entry name" value="Reprolysin_adamalysin"/>
</dbReference>
<dbReference type="Proteomes" id="UP000233556">
    <property type="component" value="Unassembled WGS sequence"/>
</dbReference>
<dbReference type="EMBL" id="KZ509471">
    <property type="protein sequence ID" value="PKU34039.1"/>
    <property type="molecule type" value="Genomic_DNA"/>
</dbReference>
<reference evidence="5" key="1">
    <citation type="submission" date="2017-11" db="EMBL/GenBank/DDBJ databases">
        <authorList>
            <person name="Lima N.C."/>
            <person name="Parody-Merino A.M."/>
            <person name="Battley P.F."/>
            <person name="Fidler A.E."/>
            <person name="Prosdocimi F."/>
        </authorList>
    </citation>
    <scope>NUCLEOTIDE SEQUENCE [LARGE SCALE GENOMIC DNA]</scope>
</reference>
<dbReference type="PANTHER" id="PTHR11905">
    <property type="entry name" value="ADAM A DISINTEGRIN AND METALLOPROTEASE DOMAIN"/>
    <property type="match status" value="1"/>
</dbReference>